<dbReference type="InterPro" id="IPR046349">
    <property type="entry name" value="C1-like_sf"/>
</dbReference>
<dbReference type="Proteomes" id="UP001187471">
    <property type="component" value="Unassembled WGS sequence"/>
</dbReference>
<feature type="domain" description="Fungal lipase-type" evidence="3">
    <location>
        <begin position="354"/>
        <end position="442"/>
    </location>
</feature>
<keyword evidence="1" id="KW-0378">Hydrolase</keyword>
<evidence type="ECO:0000256" key="2">
    <source>
        <dbReference type="SAM" id="MobiDB-lite"/>
    </source>
</evidence>
<evidence type="ECO:0000313" key="5">
    <source>
        <dbReference type="Proteomes" id="UP001187471"/>
    </source>
</evidence>
<evidence type="ECO:0000259" key="3">
    <source>
        <dbReference type="Pfam" id="PF01764"/>
    </source>
</evidence>
<dbReference type="GO" id="GO:0016787">
    <property type="term" value="F:hydrolase activity"/>
    <property type="evidence" value="ECO:0007669"/>
    <property type="project" value="UniProtKB-KW"/>
</dbReference>
<protein>
    <recommendedName>
        <fullName evidence="3">Fungal lipase-type domain-containing protein</fullName>
    </recommendedName>
</protein>
<dbReference type="Pfam" id="PF01764">
    <property type="entry name" value="Lipase_3"/>
    <property type="match status" value="1"/>
</dbReference>
<feature type="compositionally biased region" description="Basic residues" evidence="2">
    <location>
        <begin position="297"/>
        <end position="306"/>
    </location>
</feature>
<dbReference type="InterPro" id="IPR002921">
    <property type="entry name" value="Fungal_lipase-type"/>
</dbReference>
<accession>A0AA88U5M5</accession>
<evidence type="ECO:0000313" key="4">
    <source>
        <dbReference type="EMBL" id="KAK2972298.1"/>
    </source>
</evidence>
<dbReference type="Gene3D" id="3.40.50.1820">
    <property type="entry name" value="alpha/beta hydrolase"/>
    <property type="match status" value="1"/>
</dbReference>
<dbReference type="EMBL" id="JAVXUO010002530">
    <property type="protein sequence ID" value="KAK2972298.1"/>
    <property type="molecule type" value="Genomic_DNA"/>
</dbReference>
<evidence type="ECO:0000256" key="1">
    <source>
        <dbReference type="ARBA" id="ARBA00022801"/>
    </source>
</evidence>
<dbReference type="SUPFAM" id="SSF53474">
    <property type="entry name" value="alpha/beta-Hydrolases"/>
    <property type="match status" value="1"/>
</dbReference>
<proteinExistence type="predicted"/>
<feature type="region of interest" description="Disordered" evidence="2">
    <location>
        <begin position="289"/>
        <end position="317"/>
    </location>
</feature>
<organism evidence="4 5">
    <name type="scientific">Escallonia rubra</name>
    <dbReference type="NCBI Taxonomy" id="112253"/>
    <lineage>
        <taxon>Eukaryota</taxon>
        <taxon>Viridiplantae</taxon>
        <taxon>Streptophyta</taxon>
        <taxon>Embryophyta</taxon>
        <taxon>Tracheophyta</taxon>
        <taxon>Spermatophyta</taxon>
        <taxon>Magnoliopsida</taxon>
        <taxon>eudicotyledons</taxon>
        <taxon>Gunneridae</taxon>
        <taxon>Pentapetalae</taxon>
        <taxon>asterids</taxon>
        <taxon>campanulids</taxon>
        <taxon>Escalloniales</taxon>
        <taxon>Escalloniaceae</taxon>
        <taxon>Escallonia</taxon>
    </lineage>
</organism>
<dbReference type="PANTHER" id="PTHR46398:SF7">
    <property type="entry name" value="ALPHA_BETA-HYDROLASES SUPERFAMILY PROTEIN"/>
    <property type="match status" value="1"/>
</dbReference>
<keyword evidence="5" id="KW-1185">Reference proteome</keyword>
<dbReference type="PANTHER" id="PTHR46398">
    <property type="entry name" value="ALPHA/BETA-HYDROLASES SUPERFAMILY PROTEIN"/>
    <property type="match status" value="1"/>
</dbReference>
<gene>
    <name evidence="4" type="ORF">RJ640_014356</name>
</gene>
<comment type="caution">
    <text evidence="4">The sequence shown here is derived from an EMBL/GenBank/DDBJ whole genome shotgun (WGS) entry which is preliminary data.</text>
</comment>
<name>A0AA88U5M5_9ASTE</name>
<dbReference type="SUPFAM" id="SSF57889">
    <property type="entry name" value="Cysteine-rich domain"/>
    <property type="match status" value="1"/>
</dbReference>
<reference evidence="4" key="1">
    <citation type="submission" date="2022-12" db="EMBL/GenBank/DDBJ databases">
        <title>Draft genome assemblies for two species of Escallonia (Escalloniales).</title>
        <authorList>
            <person name="Chanderbali A."/>
            <person name="Dervinis C."/>
            <person name="Anghel I."/>
            <person name="Soltis D."/>
            <person name="Soltis P."/>
            <person name="Zapata F."/>
        </authorList>
    </citation>
    <scope>NUCLEOTIDE SEQUENCE</scope>
    <source>
        <strain evidence="4">UCBG92.1500</strain>
        <tissue evidence="4">Leaf</tissue>
    </source>
</reference>
<dbReference type="InterPro" id="IPR029058">
    <property type="entry name" value="AB_hydrolase_fold"/>
</dbReference>
<sequence length="448" mass="50861">MASIPRNTIWHFSHPGHSLAELTAELEFLCDGCKTFGMGKMFVCHPCNFSLHDYCGTCPGSLSSFMHPHPLTRVPQRAQETHHNARICGVRAVLGATAVKVVVSKYIYNANNRGILSYNPPPPPQPQPPPHSSAYAYHRPLNYANNSPYNAYNFINQPPYNLYNYASQPQYPMHHIYANQPQYPMHHVYPNQPQYPMHHVYPNHPQYPMHHNYASQPQYAMYHNYTNQPQYPMHHNYANQPQDAMFHNYANQQVQTSGATNHWSGKLAFHTVGSDYSATRASATADEFAPCPARLSPHPRRLRGRPPKPTVPPPAHGGYRLNPDWVVKRVTYEQTSGHAPLYLIDIDHEHREIVLAIRGLNLVKESNYKLLLDNALGIQMFDGGYVHHGLLKSATWLLNQESDTLKRLWVENNSDYKMVFTGHSLGSSVAALLTVIMANHRSPRCGRP</sequence>
<dbReference type="AlphaFoldDB" id="A0AA88U5M5"/>
<dbReference type="GO" id="GO:0006629">
    <property type="term" value="P:lipid metabolic process"/>
    <property type="evidence" value="ECO:0007669"/>
    <property type="project" value="InterPro"/>
</dbReference>